<name>A0A402AAA7_9CHLR</name>
<dbReference type="PANTHER" id="PTHR46796:SF13">
    <property type="entry name" value="HTH-TYPE TRANSCRIPTIONAL ACTIVATOR RHAS"/>
    <property type="match status" value="1"/>
</dbReference>
<evidence type="ECO:0000313" key="5">
    <source>
        <dbReference type="EMBL" id="GCE16104.1"/>
    </source>
</evidence>
<dbReference type="Gene3D" id="2.60.120.10">
    <property type="entry name" value="Jelly Rolls"/>
    <property type="match status" value="1"/>
</dbReference>
<dbReference type="Pfam" id="PF12833">
    <property type="entry name" value="HTH_18"/>
    <property type="match status" value="1"/>
</dbReference>
<evidence type="ECO:0000256" key="3">
    <source>
        <dbReference type="ARBA" id="ARBA00023163"/>
    </source>
</evidence>
<feature type="domain" description="HTH araC/xylS-type" evidence="4">
    <location>
        <begin position="154"/>
        <end position="252"/>
    </location>
</feature>
<proteinExistence type="predicted"/>
<dbReference type="SMART" id="SM00342">
    <property type="entry name" value="HTH_ARAC"/>
    <property type="match status" value="1"/>
</dbReference>
<evidence type="ECO:0000313" key="6">
    <source>
        <dbReference type="Proteomes" id="UP000287352"/>
    </source>
</evidence>
<dbReference type="PANTHER" id="PTHR46796">
    <property type="entry name" value="HTH-TYPE TRANSCRIPTIONAL ACTIVATOR RHAS-RELATED"/>
    <property type="match status" value="1"/>
</dbReference>
<dbReference type="InterPro" id="IPR009057">
    <property type="entry name" value="Homeodomain-like_sf"/>
</dbReference>
<evidence type="ECO:0000256" key="1">
    <source>
        <dbReference type="ARBA" id="ARBA00023015"/>
    </source>
</evidence>
<dbReference type="PROSITE" id="PS01124">
    <property type="entry name" value="HTH_ARAC_FAMILY_2"/>
    <property type="match status" value="1"/>
</dbReference>
<dbReference type="InterPro" id="IPR050204">
    <property type="entry name" value="AraC_XylS_family_regulators"/>
</dbReference>
<evidence type="ECO:0000259" key="4">
    <source>
        <dbReference type="PROSITE" id="PS01124"/>
    </source>
</evidence>
<keyword evidence="1" id="KW-0805">Transcription regulation</keyword>
<dbReference type="EMBL" id="BIFR01000002">
    <property type="protein sequence ID" value="GCE16104.1"/>
    <property type="molecule type" value="Genomic_DNA"/>
</dbReference>
<gene>
    <name evidence="5" type="primary">rhaR</name>
    <name evidence="5" type="ORF">KTT_59630</name>
</gene>
<accession>A0A402AAA7</accession>
<keyword evidence="3" id="KW-0804">Transcription</keyword>
<dbReference type="InterPro" id="IPR018060">
    <property type="entry name" value="HTH_AraC"/>
</dbReference>
<dbReference type="RefSeq" id="WP_126583487.1">
    <property type="nucleotide sequence ID" value="NZ_BIFR01000002.1"/>
</dbReference>
<organism evidence="5 6">
    <name type="scientific">Tengunoibacter tsumagoiensis</name>
    <dbReference type="NCBI Taxonomy" id="2014871"/>
    <lineage>
        <taxon>Bacteria</taxon>
        <taxon>Bacillati</taxon>
        <taxon>Chloroflexota</taxon>
        <taxon>Ktedonobacteria</taxon>
        <taxon>Ktedonobacterales</taxon>
        <taxon>Dictyobacteraceae</taxon>
        <taxon>Tengunoibacter</taxon>
    </lineage>
</organism>
<dbReference type="GO" id="GO:0043565">
    <property type="term" value="F:sequence-specific DNA binding"/>
    <property type="evidence" value="ECO:0007669"/>
    <property type="project" value="InterPro"/>
</dbReference>
<dbReference type="AlphaFoldDB" id="A0A402AAA7"/>
<dbReference type="Proteomes" id="UP000287352">
    <property type="component" value="Unassembled WGS sequence"/>
</dbReference>
<reference evidence="6" key="1">
    <citation type="submission" date="2018-12" db="EMBL/GenBank/DDBJ databases">
        <title>Tengunoibacter tsumagoiensis gen. nov., sp. nov., Dictyobacter kobayashii sp. nov., D. alpinus sp. nov., and D. joshuensis sp. nov. and description of Dictyobacteraceae fam. nov. within the order Ktedonobacterales isolated from Tengu-no-mugimeshi.</title>
        <authorList>
            <person name="Wang C.M."/>
            <person name="Zheng Y."/>
            <person name="Sakai Y."/>
            <person name="Toyoda A."/>
            <person name="Minakuchi Y."/>
            <person name="Abe K."/>
            <person name="Yokota A."/>
            <person name="Yabe S."/>
        </authorList>
    </citation>
    <scope>NUCLEOTIDE SEQUENCE [LARGE SCALE GENOMIC DNA]</scope>
    <source>
        <strain evidence="6">Uno3</strain>
    </source>
</reference>
<evidence type="ECO:0000256" key="2">
    <source>
        <dbReference type="ARBA" id="ARBA00023125"/>
    </source>
</evidence>
<dbReference type="SUPFAM" id="SSF51182">
    <property type="entry name" value="RmlC-like cupins"/>
    <property type="match status" value="1"/>
</dbReference>
<comment type="caution">
    <text evidence="5">The sequence shown here is derived from an EMBL/GenBank/DDBJ whole genome shotgun (WGS) entry which is preliminary data.</text>
</comment>
<keyword evidence="6" id="KW-1185">Reference proteome</keyword>
<dbReference type="InterPro" id="IPR020449">
    <property type="entry name" value="Tscrpt_reg_AraC-type_HTH"/>
</dbReference>
<dbReference type="OrthoDB" id="161473at2"/>
<sequence>MKLIFGANTLQYPAGWQFAEHQHAGIEVVGILTGQVLLMTPTTRMTVKAGQVVCIAPYIPHCWASDHAGTLNVLHFIHAPRDLTQRLVSINRPRLISLSSTQFAEYNALFSRLAALEEQAPLQQVRLLRAYVEAFLLTLLESDQVTNPNHALVYEIATYMQVHIHESFTIAQIAHQFALSEATLRRRFHELFHTSPKQYLIDLRLNEAQYLLATTQLAVKEIAIQLGFFDLAHFSSLFHQRVGHTPSQWREKAAHL</sequence>
<protein>
    <submittedName>
        <fullName evidence="5">HTH-type transcriptional activator RhaR</fullName>
    </submittedName>
</protein>
<dbReference type="InterPro" id="IPR011051">
    <property type="entry name" value="RmlC_Cupin_sf"/>
</dbReference>
<dbReference type="SUPFAM" id="SSF46689">
    <property type="entry name" value="Homeodomain-like"/>
    <property type="match status" value="2"/>
</dbReference>
<dbReference type="PRINTS" id="PR00032">
    <property type="entry name" value="HTHARAC"/>
</dbReference>
<dbReference type="InterPro" id="IPR014710">
    <property type="entry name" value="RmlC-like_jellyroll"/>
</dbReference>
<keyword evidence="2" id="KW-0238">DNA-binding</keyword>
<dbReference type="GO" id="GO:0003700">
    <property type="term" value="F:DNA-binding transcription factor activity"/>
    <property type="evidence" value="ECO:0007669"/>
    <property type="project" value="InterPro"/>
</dbReference>
<dbReference type="Gene3D" id="1.10.10.60">
    <property type="entry name" value="Homeodomain-like"/>
    <property type="match status" value="1"/>
</dbReference>